<feature type="transmembrane region" description="Helical" evidence="2">
    <location>
        <begin position="81"/>
        <end position="104"/>
    </location>
</feature>
<comment type="caution">
    <text evidence="4">The sequence shown here is derived from an EMBL/GenBank/DDBJ whole genome shotgun (WGS) entry which is preliminary data.</text>
</comment>
<dbReference type="EMBL" id="BAAATD010000015">
    <property type="protein sequence ID" value="GAA2630239.1"/>
    <property type="molecule type" value="Genomic_DNA"/>
</dbReference>
<proteinExistence type="inferred from homology"/>
<dbReference type="InterPro" id="IPR011009">
    <property type="entry name" value="Kinase-like_dom_sf"/>
</dbReference>
<dbReference type="InterPro" id="IPR050154">
    <property type="entry name" value="UbiB_kinase"/>
</dbReference>
<feature type="transmembrane region" description="Helical" evidence="2">
    <location>
        <begin position="22"/>
        <end position="41"/>
    </location>
</feature>
<feature type="transmembrane region" description="Helical" evidence="2">
    <location>
        <begin position="48"/>
        <end position="69"/>
    </location>
</feature>
<keyword evidence="2" id="KW-1133">Transmembrane helix</keyword>
<accession>A0ABP6D1X1</accession>
<protein>
    <submittedName>
        <fullName evidence="4">AarF/UbiB family protein</fullName>
    </submittedName>
</protein>
<feature type="transmembrane region" description="Helical" evidence="2">
    <location>
        <begin position="598"/>
        <end position="617"/>
    </location>
</feature>
<evidence type="ECO:0000259" key="3">
    <source>
        <dbReference type="Pfam" id="PF03109"/>
    </source>
</evidence>
<dbReference type="CDD" id="cd05121">
    <property type="entry name" value="ABC1_ADCK3-like"/>
    <property type="match status" value="1"/>
</dbReference>
<dbReference type="Pfam" id="PF03109">
    <property type="entry name" value="ABC1"/>
    <property type="match status" value="1"/>
</dbReference>
<dbReference type="PANTHER" id="PTHR10566">
    <property type="entry name" value="CHAPERONE-ACTIVITY OF BC1 COMPLEX CABC1 -RELATED"/>
    <property type="match status" value="1"/>
</dbReference>
<sequence length="661" mass="71408">MAPVIIPLSSEPPAPAMSMSPGLWAMALVSGVLLVAGLAWASRRLLGLPVGTARTAVGGLIGFSLPGLLATELQKENPGLYFAASLGSAVLAAMTFIVVAEALVPTGSLPRPHELVMATRRRIARTRRYYQITRIAVRHGLGPYLRGRRGKGDGASLARSLRLALQDGGVTFVKFGQVLSTRRDLLPQAFIDELSHLQDKVPPAPAAEVERVLAEELGESPYTVFAEFDPVPLAAASIAQVHRARLRSGTEVVVKVQRPGIRPLVERDLDIVNRLAATLERRTRWGRSLGAAELAHGFGVALREELDFHVEARNTAAIGAGGPTELRLPALHPERSTGRVLIQEWLDGVPLGAADELIEERGLDRGKLARTLLTGLLNQIMRDGTFHADPHPGNILLMRDGGLALLDFGSVGRLDARLRGSLQNILIAVGRGDPAALSDALLEVVTRPEEIDEERLERALGQFMARHLSAGLAPGMDMFTDLFRLIAAFRLAVHPEIAAVFRALATIEGTLTRLDPAFSIVAAAQEFAGTHFTERLAPGALRDTLTDELLGMVPVLRRLPRRFDRITHSLEQGRLGVNVRLFADERDRRVVTGMLHQVLLTVLGATTAVVAAMLLGTPDGPRVTRDVGLFELLGYGLLGVSSILVLRVLFTIFRADHRPAP</sequence>
<keyword evidence="2" id="KW-0812">Transmembrane</keyword>
<evidence type="ECO:0000313" key="4">
    <source>
        <dbReference type="EMBL" id="GAA2630239.1"/>
    </source>
</evidence>
<keyword evidence="5" id="KW-1185">Reference proteome</keyword>
<gene>
    <name evidence="4" type="ORF">GCM10010411_80000</name>
</gene>
<evidence type="ECO:0000256" key="2">
    <source>
        <dbReference type="SAM" id="Phobius"/>
    </source>
</evidence>
<evidence type="ECO:0000256" key="1">
    <source>
        <dbReference type="ARBA" id="ARBA00009670"/>
    </source>
</evidence>
<organism evidence="4 5">
    <name type="scientific">Actinomadura fulvescens</name>
    <dbReference type="NCBI Taxonomy" id="46160"/>
    <lineage>
        <taxon>Bacteria</taxon>
        <taxon>Bacillati</taxon>
        <taxon>Actinomycetota</taxon>
        <taxon>Actinomycetes</taxon>
        <taxon>Streptosporangiales</taxon>
        <taxon>Thermomonosporaceae</taxon>
        <taxon>Actinomadura</taxon>
    </lineage>
</organism>
<evidence type="ECO:0000313" key="5">
    <source>
        <dbReference type="Proteomes" id="UP001501509"/>
    </source>
</evidence>
<feature type="domain" description="ABC1 atypical kinase-like" evidence="3">
    <location>
        <begin position="197"/>
        <end position="436"/>
    </location>
</feature>
<dbReference type="PANTHER" id="PTHR10566:SF113">
    <property type="entry name" value="PROTEIN ACTIVITY OF BC1 COMPLEX KINASE 7, CHLOROPLASTIC"/>
    <property type="match status" value="1"/>
</dbReference>
<keyword evidence="2" id="KW-0472">Membrane</keyword>
<comment type="similarity">
    <text evidence="1">Belongs to the protein kinase superfamily. ADCK protein kinase family.</text>
</comment>
<reference evidence="5" key="1">
    <citation type="journal article" date="2019" name="Int. J. Syst. Evol. Microbiol.">
        <title>The Global Catalogue of Microorganisms (GCM) 10K type strain sequencing project: providing services to taxonomists for standard genome sequencing and annotation.</title>
        <authorList>
            <consortium name="The Broad Institute Genomics Platform"/>
            <consortium name="The Broad Institute Genome Sequencing Center for Infectious Disease"/>
            <person name="Wu L."/>
            <person name="Ma J."/>
        </authorList>
    </citation>
    <scope>NUCLEOTIDE SEQUENCE [LARGE SCALE GENOMIC DNA]</scope>
    <source>
        <strain evidence="5">JCM 6833</strain>
    </source>
</reference>
<dbReference type="InterPro" id="IPR004147">
    <property type="entry name" value="ABC1_dom"/>
</dbReference>
<name>A0ABP6D1X1_9ACTN</name>
<dbReference type="Proteomes" id="UP001501509">
    <property type="component" value="Unassembled WGS sequence"/>
</dbReference>
<dbReference type="SUPFAM" id="SSF56112">
    <property type="entry name" value="Protein kinase-like (PK-like)"/>
    <property type="match status" value="1"/>
</dbReference>
<feature type="transmembrane region" description="Helical" evidence="2">
    <location>
        <begin position="632"/>
        <end position="653"/>
    </location>
</feature>